<dbReference type="EMBL" id="JABFCR010000034">
    <property type="protein sequence ID" value="NNU34164.1"/>
    <property type="molecule type" value="Genomic_DNA"/>
</dbReference>
<dbReference type="Proteomes" id="UP000566071">
    <property type="component" value="Unassembled WGS sequence"/>
</dbReference>
<sequence length="124" mass="14337">MNIEIPDFDFGFEDFVKGKAKSFINSYLSVGSLIYGYGNIDPIKAELSTQFWDLQSETDQLIFIREILLHISDIKNKHNEDAKSHISKNLQQKEYAENKLVEENKIFADFQYFLAGLLKKVAII</sequence>
<reference evidence="1 2" key="1">
    <citation type="submission" date="2020-05" db="EMBL/GenBank/DDBJ databases">
        <authorList>
            <person name="Khan S.A."/>
            <person name="Jeon C.O."/>
            <person name="Chun B.H."/>
        </authorList>
    </citation>
    <scope>NUCLEOTIDE SEQUENCE [LARGE SCALE GENOMIC DNA]</scope>
    <source>
        <strain evidence="1 2">S1162</strain>
    </source>
</reference>
<gene>
    <name evidence="1" type="ORF">HK413_08430</name>
</gene>
<comment type="caution">
    <text evidence="1">The sequence shown here is derived from an EMBL/GenBank/DDBJ whole genome shotgun (WGS) entry which is preliminary data.</text>
</comment>
<accession>A0ABX1W1P3</accession>
<keyword evidence="2" id="KW-1185">Reference proteome</keyword>
<evidence type="ECO:0000313" key="2">
    <source>
        <dbReference type="Proteomes" id="UP000566071"/>
    </source>
</evidence>
<evidence type="ECO:0000313" key="1">
    <source>
        <dbReference type="EMBL" id="NNU34164.1"/>
    </source>
</evidence>
<organism evidence="1 2">
    <name type="scientific">Mucilaginibacter humi</name>
    <dbReference type="NCBI Taxonomy" id="2732510"/>
    <lineage>
        <taxon>Bacteria</taxon>
        <taxon>Pseudomonadati</taxon>
        <taxon>Bacteroidota</taxon>
        <taxon>Sphingobacteriia</taxon>
        <taxon>Sphingobacteriales</taxon>
        <taxon>Sphingobacteriaceae</taxon>
        <taxon>Mucilaginibacter</taxon>
    </lineage>
</organism>
<protein>
    <submittedName>
        <fullName evidence="1">Uncharacterized protein</fullName>
    </submittedName>
</protein>
<proteinExistence type="predicted"/>
<dbReference type="RefSeq" id="WP_175269849.1">
    <property type="nucleotide sequence ID" value="NZ_JABFCR010000034.1"/>
</dbReference>
<name>A0ABX1W1P3_9SPHI</name>